<dbReference type="Pfam" id="PF00400">
    <property type="entry name" value="WD40"/>
    <property type="match status" value="2"/>
</dbReference>
<proteinExistence type="predicted"/>
<feature type="non-terminal residue" evidence="3">
    <location>
        <position position="1"/>
    </location>
</feature>
<evidence type="ECO:0000313" key="4">
    <source>
        <dbReference type="Proteomes" id="UP000265618"/>
    </source>
</evidence>
<dbReference type="PANTHER" id="PTHR19856:SF0">
    <property type="entry name" value="WD REPEAT-CONTAINING PROTEIN 1"/>
    <property type="match status" value="1"/>
</dbReference>
<sequence length="544" mass="57330">NGYHIVKLETVPFSGKIRDICWDGDGERLVVSGDCESCPGVVMLADTGARIGDLVGHSKPVTSVAFRPRRPFRILSASEDSNCNLFRGPPFRFETPHREHARGAYVNVTRYNPAGSLLASAGSDKVVMLRDPKTAVVIGQVTGFKGTVYDMLLRGDKDTMTMVTGGADRTLRLFKLTLTTEGDTSTASGEMTHEHKIGTETGCMVMALANAPSGNVIALTLDGALHTFSPTLEPISVRYGHQSAVSGVCPMGEGVVALSFGGVAVYQADPADASAECIVATGSLPTCKAVAMLPLTPTSVLCVSEEKRVHTLTLSEGTLVSTVMTTLPIVPVHACMGHEGKYFYACSGSHVDKVCMSTGTVTQLVERGRAGCAVCVSASPSYVAVGTSSTMRDAPSVCLYSLEGELKHTLTYHQNGDIACVQFSPDGERLYVGTSQGKGCVWNVGSIHDTTSALFEEVPKPMSSGLDFQRGSINTAVWCDAETVCVGCGDGSVTLYPALHPRQRVALAGVTHPTGVNSICTLPGDRLVSVGNDGCVVCTQRPPQ</sequence>
<dbReference type="GO" id="GO:0051015">
    <property type="term" value="F:actin filament binding"/>
    <property type="evidence" value="ECO:0007669"/>
    <property type="project" value="TreeGrafter"/>
</dbReference>
<evidence type="ECO:0000256" key="2">
    <source>
        <dbReference type="ARBA" id="ARBA00022737"/>
    </source>
</evidence>
<dbReference type="InterPro" id="IPR036322">
    <property type="entry name" value="WD40_repeat_dom_sf"/>
</dbReference>
<dbReference type="GO" id="GO:0030042">
    <property type="term" value="P:actin filament depolymerization"/>
    <property type="evidence" value="ECO:0007669"/>
    <property type="project" value="TreeGrafter"/>
</dbReference>
<organism evidence="3 4">
    <name type="scientific">Kipferlia bialata</name>
    <dbReference type="NCBI Taxonomy" id="797122"/>
    <lineage>
        <taxon>Eukaryota</taxon>
        <taxon>Metamonada</taxon>
        <taxon>Carpediemonas-like organisms</taxon>
        <taxon>Kipferlia</taxon>
    </lineage>
</organism>
<accession>A0A9K3CQM9</accession>
<protein>
    <recommendedName>
        <fullName evidence="5">Guanine nucleotide-binding protein subunit beta-like protein</fullName>
    </recommendedName>
</protein>
<evidence type="ECO:0008006" key="5">
    <source>
        <dbReference type="Google" id="ProtNLM"/>
    </source>
</evidence>
<dbReference type="Proteomes" id="UP000265618">
    <property type="component" value="Unassembled WGS sequence"/>
</dbReference>
<name>A0A9K3CQM9_9EUKA</name>
<evidence type="ECO:0000256" key="1">
    <source>
        <dbReference type="ARBA" id="ARBA00022574"/>
    </source>
</evidence>
<keyword evidence="1" id="KW-0853">WD repeat</keyword>
<dbReference type="SUPFAM" id="SSF63829">
    <property type="entry name" value="Calcium-dependent phosphotriesterase"/>
    <property type="match status" value="1"/>
</dbReference>
<comment type="caution">
    <text evidence="3">The sequence shown here is derived from an EMBL/GenBank/DDBJ whole genome shotgun (WGS) entry which is preliminary data.</text>
</comment>
<dbReference type="EMBL" id="BDIP01000409">
    <property type="protein sequence ID" value="GIQ81489.1"/>
    <property type="molecule type" value="Genomic_DNA"/>
</dbReference>
<dbReference type="GO" id="GO:0030864">
    <property type="term" value="C:cortical actin cytoskeleton"/>
    <property type="evidence" value="ECO:0007669"/>
    <property type="project" value="TreeGrafter"/>
</dbReference>
<dbReference type="Gene3D" id="2.130.10.10">
    <property type="entry name" value="YVTN repeat-like/Quinoprotein amine dehydrogenase"/>
    <property type="match status" value="2"/>
</dbReference>
<dbReference type="InterPro" id="IPR015943">
    <property type="entry name" value="WD40/YVTN_repeat-like_dom_sf"/>
</dbReference>
<reference evidence="3 4" key="1">
    <citation type="journal article" date="2018" name="PLoS ONE">
        <title>The draft genome of Kipferlia bialata reveals reductive genome evolution in fornicate parasites.</title>
        <authorList>
            <person name="Tanifuji G."/>
            <person name="Takabayashi S."/>
            <person name="Kume K."/>
            <person name="Takagi M."/>
            <person name="Nakayama T."/>
            <person name="Kamikawa R."/>
            <person name="Inagaki Y."/>
            <person name="Hashimoto T."/>
        </authorList>
    </citation>
    <scope>NUCLEOTIDE SEQUENCE [LARGE SCALE GENOMIC DNA]</scope>
    <source>
        <strain evidence="3">NY0173</strain>
    </source>
</reference>
<dbReference type="InterPro" id="IPR001680">
    <property type="entry name" value="WD40_rpt"/>
</dbReference>
<dbReference type="PANTHER" id="PTHR19856">
    <property type="entry name" value="WD-REPEATCONTAINING PROTEIN WDR1"/>
    <property type="match status" value="1"/>
</dbReference>
<evidence type="ECO:0000313" key="3">
    <source>
        <dbReference type="EMBL" id="GIQ81489.1"/>
    </source>
</evidence>
<gene>
    <name evidence="3" type="ORF">KIPB_002453</name>
</gene>
<dbReference type="SUPFAM" id="SSF50978">
    <property type="entry name" value="WD40 repeat-like"/>
    <property type="match status" value="1"/>
</dbReference>
<keyword evidence="4" id="KW-1185">Reference proteome</keyword>
<dbReference type="OrthoDB" id="2306at2759"/>
<dbReference type="AlphaFoldDB" id="A0A9K3CQM9"/>
<keyword evidence="2" id="KW-0677">Repeat</keyword>
<dbReference type="SMART" id="SM00320">
    <property type="entry name" value="WD40"/>
    <property type="match status" value="8"/>
</dbReference>